<proteinExistence type="predicted"/>
<dbReference type="EMBL" id="JAVFWL010000001">
    <property type="protein sequence ID" value="KAK6728595.1"/>
    <property type="molecule type" value="Genomic_DNA"/>
</dbReference>
<name>A0ABR1BTN3_NECAM</name>
<gene>
    <name evidence="1" type="primary">Necator_chrI.g2064</name>
    <name evidence="1" type="ORF">RB195_005938</name>
</gene>
<reference evidence="1 2" key="1">
    <citation type="submission" date="2023-08" db="EMBL/GenBank/DDBJ databases">
        <title>A Necator americanus chromosomal reference genome.</title>
        <authorList>
            <person name="Ilik V."/>
            <person name="Petrzelkova K.J."/>
            <person name="Pardy F."/>
            <person name="Fuh T."/>
            <person name="Niatou-Singa F.S."/>
            <person name="Gouil Q."/>
            <person name="Baker L."/>
            <person name="Ritchie M.E."/>
            <person name="Jex A.R."/>
            <person name="Gazzola D."/>
            <person name="Li H."/>
            <person name="Toshio Fujiwara R."/>
            <person name="Zhan B."/>
            <person name="Aroian R.V."/>
            <person name="Pafco B."/>
            <person name="Schwarz E.M."/>
        </authorList>
    </citation>
    <scope>NUCLEOTIDE SEQUENCE [LARGE SCALE GENOMIC DNA]</scope>
    <source>
        <strain evidence="1 2">Aroian</strain>
        <tissue evidence="1">Whole animal</tissue>
    </source>
</reference>
<evidence type="ECO:0000313" key="1">
    <source>
        <dbReference type="EMBL" id="KAK6728595.1"/>
    </source>
</evidence>
<dbReference type="Proteomes" id="UP001303046">
    <property type="component" value="Unassembled WGS sequence"/>
</dbReference>
<keyword evidence="2" id="KW-1185">Reference proteome</keyword>
<comment type="caution">
    <text evidence="1">The sequence shown here is derived from an EMBL/GenBank/DDBJ whole genome shotgun (WGS) entry which is preliminary data.</text>
</comment>
<protein>
    <submittedName>
        <fullName evidence="1">Uncharacterized protein</fullName>
    </submittedName>
</protein>
<organism evidence="1 2">
    <name type="scientific">Necator americanus</name>
    <name type="common">Human hookworm</name>
    <dbReference type="NCBI Taxonomy" id="51031"/>
    <lineage>
        <taxon>Eukaryota</taxon>
        <taxon>Metazoa</taxon>
        <taxon>Ecdysozoa</taxon>
        <taxon>Nematoda</taxon>
        <taxon>Chromadorea</taxon>
        <taxon>Rhabditida</taxon>
        <taxon>Rhabditina</taxon>
        <taxon>Rhabditomorpha</taxon>
        <taxon>Strongyloidea</taxon>
        <taxon>Ancylostomatidae</taxon>
        <taxon>Bunostominae</taxon>
        <taxon>Necator</taxon>
    </lineage>
</organism>
<evidence type="ECO:0000313" key="2">
    <source>
        <dbReference type="Proteomes" id="UP001303046"/>
    </source>
</evidence>
<accession>A0ABR1BTN3</accession>
<sequence>MAARPELTKPGAKAQLAEAELRTPSFLCHLEHTSSTRDSYNKQLYQQNLRCSVAKDEQPSEQLGNHFRTPRQRMRFSPSTSLESDVSCGNCCLGAQTHCLKNHWSALGSCTPGARNNYTSEGEFRQRINETIDYFKEELKFSNYFTTSVNVWLKPDFRLSVILASLSFTDQ</sequence>